<gene>
    <name evidence="8" type="ORF">V8G54_027582</name>
</gene>
<evidence type="ECO:0000256" key="4">
    <source>
        <dbReference type="ARBA" id="ARBA00022801"/>
    </source>
</evidence>
<accession>A0AAQ3N2R9</accession>
<evidence type="ECO:0000259" key="7">
    <source>
        <dbReference type="PROSITE" id="PS51462"/>
    </source>
</evidence>
<organism evidence="8 9">
    <name type="scientific">Vigna mungo</name>
    <name type="common">Black gram</name>
    <name type="synonym">Phaseolus mungo</name>
    <dbReference type="NCBI Taxonomy" id="3915"/>
    <lineage>
        <taxon>Eukaryota</taxon>
        <taxon>Viridiplantae</taxon>
        <taxon>Streptophyta</taxon>
        <taxon>Embryophyta</taxon>
        <taxon>Tracheophyta</taxon>
        <taxon>Spermatophyta</taxon>
        <taxon>Magnoliopsida</taxon>
        <taxon>eudicotyledons</taxon>
        <taxon>Gunneridae</taxon>
        <taxon>Pentapetalae</taxon>
        <taxon>rosids</taxon>
        <taxon>fabids</taxon>
        <taxon>Fabales</taxon>
        <taxon>Fabaceae</taxon>
        <taxon>Papilionoideae</taxon>
        <taxon>50 kb inversion clade</taxon>
        <taxon>NPAAA clade</taxon>
        <taxon>indigoferoid/millettioid clade</taxon>
        <taxon>Phaseoleae</taxon>
        <taxon>Vigna</taxon>
    </lineage>
</organism>
<dbReference type="GO" id="GO:0005634">
    <property type="term" value="C:nucleus"/>
    <property type="evidence" value="ECO:0007669"/>
    <property type="project" value="TreeGrafter"/>
</dbReference>
<evidence type="ECO:0000256" key="6">
    <source>
        <dbReference type="SAM" id="MobiDB-lite"/>
    </source>
</evidence>
<dbReference type="InterPro" id="IPR020084">
    <property type="entry name" value="NUDIX_hydrolase_CS"/>
</dbReference>
<feature type="compositionally biased region" description="Polar residues" evidence="6">
    <location>
        <begin position="38"/>
        <end position="47"/>
    </location>
</feature>
<keyword evidence="9" id="KW-1185">Reference proteome</keyword>
<dbReference type="PANTHER" id="PTHR12629:SF61">
    <property type="entry name" value="NUDIX HYDROLASE 16, MITOCHONDRIAL"/>
    <property type="match status" value="1"/>
</dbReference>
<proteinExistence type="inferred from homology"/>
<evidence type="ECO:0000313" key="9">
    <source>
        <dbReference type="Proteomes" id="UP001374535"/>
    </source>
</evidence>
<evidence type="ECO:0000256" key="2">
    <source>
        <dbReference type="ARBA" id="ARBA00005582"/>
    </source>
</evidence>
<evidence type="ECO:0000256" key="5">
    <source>
        <dbReference type="ARBA" id="ARBA00022842"/>
    </source>
</evidence>
<dbReference type="GO" id="GO:0005737">
    <property type="term" value="C:cytoplasm"/>
    <property type="evidence" value="ECO:0007669"/>
    <property type="project" value="TreeGrafter"/>
</dbReference>
<dbReference type="EMBL" id="CP144693">
    <property type="protein sequence ID" value="WVZ01513.1"/>
    <property type="molecule type" value="Genomic_DNA"/>
</dbReference>
<evidence type="ECO:0000256" key="3">
    <source>
        <dbReference type="ARBA" id="ARBA00022723"/>
    </source>
</evidence>
<protein>
    <recommendedName>
        <fullName evidence="7">Nudix hydrolase domain-containing protein</fullName>
    </recommendedName>
</protein>
<feature type="region of interest" description="Disordered" evidence="6">
    <location>
        <begin position="38"/>
        <end position="68"/>
    </location>
</feature>
<keyword evidence="3" id="KW-0479">Metal-binding</keyword>
<comment type="cofactor">
    <cofactor evidence="1">
        <name>Mg(2+)</name>
        <dbReference type="ChEBI" id="CHEBI:18420"/>
    </cofactor>
</comment>
<feature type="domain" description="Nudix hydrolase" evidence="7">
    <location>
        <begin position="165"/>
        <end position="346"/>
    </location>
</feature>
<dbReference type="InterPro" id="IPR000086">
    <property type="entry name" value="NUDIX_hydrolase_dom"/>
</dbReference>
<dbReference type="PROSITE" id="PS00893">
    <property type="entry name" value="NUDIX_BOX"/>
    <property type="match status" value="1"/>
</dbReference>
<sequence length="359" mass="40712">MEEPVPQNHDISLSHQINQKPQHNSLLRLLPRVVLANASGQSGPSSRASRKCDPDADEDPRGGDSSDPIRYNRFMLFLQFLTPNNTKSNRSPSHDFLLKRQWRLVVPDETRPCGRGCIGGNLVPEGALGFYNGELERERELLLLSFMMAELVARTGRHQQRYEHGYRLIAGCVPFRHRDGNGCGDSSEKTVEVLMINSTSGPGLLFPKGGWENDETVEEAAVREAIEEAGVRGDLMSSDLIEYKCLGVFMLHFCSSYLMDYCILMIDIVATWYQDFLGYYEFRSKTLQDECSPEGLCKAAMFALFVKEELESWPEQSTRKRSWLAVSEALGSCRHAWMRDALECFCKWHEECNGGSRLH</sequence>
<name>A0AAQ3N2R9_VIGMU</name>
<dbReference type="PANTHER" id="PTHR12629">
    <property type="entry name" value="DIPHOSPHOINOSITOL POLYPHOSPHATE PHOSPHOHYDROLASE"/>
    <property type="match status" value="1"/>
</dbReference>
<dbReference type="PROSITE" id="PS51462">
    <property type="entry name" value="NUDIX"/>
    <property type="match status" value="1"/>
</dbReference>
<evidence type="ECO:0000256" key="1">
    <source>
        <dbReference type="ARBA" id="ARBA00001946"/>
    </source>
</evidence>
<dbReference type="Pfam" id="PF00293">
    <property type="entry name" value="NUDIX"/>
    <property type="match status" value="1"/>
</dbReference>
<dbReference type="Proteomes" id="UP001374535">
    <property type="component" value="Chromosome 8"/>
</dbReference>
<dbReference type="Gene3D" id="3.90.79.10">
    <property type="entry name" value="Nucleoside Triphosphate Pyrophosphohydrolase"/>
    <property type="match status" value="1"/>
</dbReference>
<dbReference type="SUPFAM" id="SSF55811">
    <property type="entry name" value="Nudix"/>
    <property type="match status" value="1"/>
</dbReference>
<feature type="compositionally biased region" description="Basic and acidic residues" evidence="6">
    <location>
        <begin position="50"/>
        <end position="64"/>
    </location>
</feature>
<dbReference type="GO" id="GO:0046872">
    <property type="term" value="F:metal ion binding"/>
    <property type="evidence" value="ECO:0007669"/>
    <property type="project" value="UniProtKB-KW"/>
</dbReference>
<dbReference type="AlphaFoldDB" id="A0AAQ3N2R9"/>
<comment type="similarity">
    <text evidence="2">Belongs to the Nudix hydrolase family.</text>
</comment>
<dbReference type="CDD" id="cd04666">
    <property type="entry name" value="NUDIX_DIPP2_like_Nudt4"/>
    <property type="match status" value="1"/>
</dbReference>
<keyword evidence="5" id="KW-0460">Magnesium</keyword>
<dbReference type="GO" id="GO:0016462">
    <property type="term" value="F:pyrophosphatase activity"/>
    <property type="evidence" value="ECO:0007669"/>
    <property type="project" value="InterPro"/>
</dbReference>
<dbReference type="InterPro" id="IPR047198">
    <property type="entry name" value="DDP-like_NUDIX"/>
</dbReference>
<reference evidence="8 9" key="1">
    <citation type="journal article" date="2023" name="Life. Sci Alliance">
        <title>Evolutionary insights into 3D genome organization and epigenetic landscape of Vigna mungo.</title>
        <authorList>
            <person name="Junaid A."/>
            <person name="Singh B."/>
            <person name="Bhatia S."/>
        </authorList>
    </citation>
    <scope>NUCLEOTIDE SEQUENCE [LARGE SCALE GENOMIC DNA]</scope>
    <source>
        <strain evidence="8">Urdbean</strain>
    </source>
</reference>
<keyword evidence="4" id="KW-0378">Hydrolase</keyword>
<evidence type="ECO:0000313" key="8">
    <source>
        <dbReference type="EMBL" id="WVZ01513.1"/>
    </source>
</evidence>
<dbReference type="InterPro" id="IPR015797">
    <property type="entry name" value="NUDIX_hydrolase-like_dom_sf"/>
</dbReference>